<dbReference type="InterPro" id="IPR009474">
    <property type="entry name" value="BrxB/BrxA"/>
</dbReference>
<dbReference type="EMBL" id="CP000922">
    <property type="protein sequence ID" value="ACJ33829.1"/>
    <property type="molecule type" value="Genomic_DNA"/>
</dbReference>
<gene>
    <name evidence="2" type="ordered locus">Aflv_1463</name>
</gene>
<dbReference type="PANTHER" id="PTHR40052">
    <property type="entry name" value="UPF0403 PROTEIN YQIW-RELATED"/>
    <property type="match status" value="1"/>
</dbReference>
<dbReference type="KEGG" id="afl:Aflv_1463"/>
<dbReference type="AlphaFoldDB" id="B7GI47"/>
<reference evidence="2 3" key="1">
    <citation type="journal article" date="2008" name="Genome Biol.">
        <title>Encapsulated in silica: genome, proteome and physiology of the thermophilic bacterium Anoxybacillus flavithermus WK1.</title>
        <authorList>
            <person name="Saw J.H."/>
            <person name="Mountain B.W."/>
            <person name="Feng L."/>
            <person name="Omelchenko M.V."/>
            <person name="Hou S."/>
            <person name="Saito J.A."/>
            <person name="Stott M.B."/>
            <person name="Li D."/>
            <person name="Zhao G."/>
            <person name="Wu J."/>
            <person name="Galperin M.Y."/>
            <person name="Koonin E.V."/>
            <person name="Makarova K.S."/>
            <person name="Wolf Y.I."/>
            <person name="Rigden D.J."/>
            <person name="Dunfield P.F."/>
            <person name="Wang L."/>
            <person name="Alam M."/>
        </authorList>
    </citation>
    <scope>NUCLEOTIDE SEQUENCE [LARGE SCALE GENOMIC DNA]</scope>
    <source>
        <strain evidence="3">DSM 21510 / WK1</strain>
    </source>
</reference>
<dbReference type="Gene3D" id="3.40.30.10">
    <property type="entry name" value="Glutaredoxin"/>
    <property type="match status" value="1"/>
</dbReference>
<dbReference type="Proteomes" id="UP000000742">
    <property type="component" value="Chromosome"/>
</dbReference>
<organism evidence="2 3">
    <name type="scientific">Anoxybacillus flavithermus (strain DSM 21510 / WK1)</name>
    <dbReference type="NCBI Taxonomy" id="491915"/>
    <lineage>
        <taxon>Bacteria</taxon>
        <taxon>Bacillati</taxon>
        <taxon>Bacillota</taxon>
        <taxon>Bacilli</taxon>
        <taxon>Bacillales</taxon>
        <taxon>Anoxybacillaceae</taxon>
        <taxon>Anoxybacillus</taxon>
    </lineage>
</organism>
<dbReference type="HOGENOM" id="CLU_132521_0_0_9"/>
<evidence type="ECO:0000313" key="3">
    <source>
        <dbReference type="Proteomes" id="UP000000742"/>
    </source>
</evidence>
<accession>B7GI47</accession>
<protein>
    <submittedName>
        <fullName evidence="2">Uncharacterized conserved protein</fullName>
    </submittedName>
</protein>
<comment type="similarity">
    <text evidence="1">Belongs to the bacilliredoxin family.</text>
</comment>
<proteinExistence type="inferred from homology"/>
<dbReference type="PANTHER" id="PTHR40052:SF2">
    <property type="entry name" value="BACILLIREDOXIN BRXA"/>
    <property type="match status" value="1"/>
</dbReference>
<evidence type="ECO:0000313" key="2">
    <source>
        <dbReference type="EMBL" id="ACJ33829.1"/>
    </source>
</evidence>
<name>B7GI47_ANOFW</name>
<dbReference type="eggNOG" id="ENOG502ZBVN">
    <property type="taxonomic scope" value="Bacteria"/>
</dbReference>
<evidence type="ECO:0000256" key="1">
    <source>
        <dbReference type="ARBA" id="ARBA00038305"/>
    </source>
</evidence>
<dbReference type="NCBIfam" id="TIGR04191">
    <property type="entry name" value="YphP_YqiW"/>
    <property type="match status" value="1"/>
</dbReference>
<dbReference type="Pfam" id="PF06491">
    <property type="entry name" value="Disulph_isomer"/>
    <property type="match status" value="1"/>
</dbReference>
<sequence>MHCCILVKARMIWRDVRMFMSYEEYMRQVVQPMRDELVNGGFKELRTSEEVEQFMEQVEGTTFVVINSVCGCAAGLARPAAVQAVQMSEKKPNHLVTVFAGQDREATAKMREYFIGIEPSSPSMALLKGKEVVHFIPRHDIEANSLENIMQNIMQAFEKHC</sequence>
<dbReference type="Gene3D" id="6.10.250.2150">
    <property type="match status" value="1"/>
</dbReference>
<dbReference type="STRING" id="491915.Aflv_1463"/>